<dbReference type="EMBL" id="JAGGMV010000001">
    <property type="protein sequence ID" value="MBP2200723.1"/>
    <property type="molecule type" value="Genomic_DNA"/>
</dbReference>
<dbReference type="GO" id="GO:0019700">
    <property type="term" value="P:organic phosphonate catabolic process"/>
    <property type="evidence" value="ECO:0007669"/>
    <property type="project" value="TreeGrafter"/>
</dbReference>
<dbReference type="InterPro" id="IPR003439">
    <property type="entry name" value="ABC_transporter-like_ATP-bd"/>
</dbReference>
<dbReference type="InterPro" id="IPR027417">
    <property type="entry name" value="P-loop_NTPase"/>
</dbReference>
<proteinExistence type="predicted"/>
<feature type="domain" description="ABC transporter" evidence="3">
    <location>
        <begin position="260"/>
        <end position="553"/>
    </location>
</feature>
<feature type="domain" description="ABC transporter" evidence="3">
    <location>
        <begin position="3"/>
        <end position="244"/>
    </location>
</feature>
<keyword evidence="1" id="KW-0547">Nucleotide-binding</keyword>
<dbReference type="GO" id="GO:0016887">
    <property type="term" value="F:ATP hydrolysis activity"/>
    <property type="evidence" value="ECO:0007669"/>
    <property type="project" value="InterPro"/>
</dbReference>
<dbReference type="PROSITE" id="PS50893">
    <property type="entry name" value="ABC_TRANSPORTER_2"/>
    <property type="match status" value="2"/>
</dbReference>
<protein>
    <submittedName>
        <fullName evidence="4">Methyl coenzyme M reductase system subunit A2</fullName>
    </submittedName>
</protein>
<dbReference type="SUPFAM" id="SSF52540">
    <property type="entry name" value="P-loop containing nucleoside triphosphate hydrolases"/>
    <property type="match status" value="2"/>
</dbReference>
<dbReference type="Pfam" id="PF00005">
    <property type="entry name" value="ABC_tran"/>
    <property type="match status" value="2"/>
</dbReference>
<dbReference type="GO" id="GO:0005524">
    <property type="term" value="F:ATP binding"/>
    <property type="evidence" value="ECO:0007669"/>
    <property type="project" value="UniProtKB-KW"/>
</dbReference>
<dbReference type="InterPro" id="IPR017871">
    <property type="entry name" value="ABC_transporter-like_CS"/>
</dbReference>
<dbReference type="SMART" id="SM00382">
    <property type="entry name" value="AAA"/>
    <property type="match status" value="2"/>
</dbReference>
<gene>
    <name evidence="4" type="ORF">J3E07_000121</name>
</gene>
<dbReference type="InterPro" id="IPR003593">
    <property type="entry name" value="AAA+_ATPase"/>
</dbReference>
<dbReference type="Proteomes" id="UP000740329">
    <property type="component" value="Unassembled WGS sequence"/>
</dbReference>
<dbReference type="Gene3D" id="3.40.50.300">
    <property type="entry name" value="P-loop containing nucleotide triphosphate hydrolases"/>
    <property type="match status" value="2"/>
</dbReference>
<evidence type="ECO:0000259" key="3">
    <source>
        <dbReference type="PROSITE" id="PS50893"/>
    </source>
</evidence>
<name>A0A8J7USM4_METVO</name>
<comment type="caution">
    <text evidence="4">The sequence shown here is derived from an EMBL/GenBank/DDBJ whole genome shotgun (WGS) entry which is preliminary data.</text>
</comment>
<evidence type="ECO:0000256" key="2">
    <source>
        <dbReference type="ARBA" id="ARBA00022840"/>
    </source>
</evidence>
<evidence type="ECO:0000313" key="5">
    <source>
        <dbReference type="Proteomes" id="UP000740329"/>
    </source>
</evidence>
<dbReference type="PROSITE" id="PS00211">
    <property type="entry name" value="ABC_TRANSPORTER_1"/>
    <property type="match status" value="2"/>
</dbReference>
<evidence type="ECO:0000256" key="1">
    <source>
        <dbReference type="ARBA" id="ARBA00022741"/>
    </source>
</evidence>
<dbReference type="PANTHER" id="PTHR42764">
    <property type="entry name" value="PHOSPHONATES UTILIZATION ATP-BINDING PROTEIN PHNK-RELATED"/>
    <property type="match status" value="1"/>
</dbReference>
<dbReference type="RefSeq" id="WP_209590105.1">
    <property type="nucleotide sequence ID" value="NZ_JAGGMV010000001.1"/>
</dbReference>
<organism evidence="4 5">
    <name type="scientific">Methanococcus voltae</name>
    <dbReference type="NCBI Taxonomy" id="2188"/>
    <lineage>
        <taxon>Archaea</taxon>
        <taxon>Methanobacteriati</taxon>
        <taxon>Methanobacteriota</taxon>
        <taxon>Methanomada group</taxon>
        <taxon>Methanococci</taxon>
        <taxon>Methanococcales</taxon>
        <taxon>Methanococcaceae</taxon>
        <taxon>Methanococcus</taxon>
    </lineage>
</organism>
<evidence type="ECO:0000313" key="4">
    <source>
        <dbReference type="EMBL" id="MBP2200723.1"/>
    </source>
</evidence>
<keyword evidence="2" id="KW-0067">ATP-binding</keyword>
<dbReference type="AlphaFoldDB" id="A0A8J7USM4"/>
<dbReference type="PANTHER" id="PTHR42764:SF1">
    <property type="entry name" value="PHOSPHONATES UTILIZATION ATP-BINDING PROTEIN PHNK-RELATED"/>
    <property type="match status" value="1"/>
</dbReference>
<sequence length="554" mass="62520">MSIVVKNLTKKYDDGKIALNNVSFEVEPKKVLGIIGKSGAGKTTLIRILRGSEKFNEGSIEVFGKKENLRDVTAIHLQRNFALWAEPAINNIIRKLHAIREQSDESLPIEEDMPEYTEKAIEILKLVGLEDKANTFSNILSGGEKQRLIMGRQLAKIYEKGEGVLLLDEPVTMSCPASKKMILEIINNARKKLNITVILTSHLPEIHKYLCDECILLKNGEIKSKGKPDEIVDEFLKDMNEEYVKKNSLNSEKEAKELIYEVKDISKRYFVINGGETLNLKNISFEVQKGEILSILGASGTGKSVLLRILGGLELPDTGEILLKGIDLSHFGWERMNLRSKMGIMHQEFSLAHYSTVGELLKYRRNIKSSKVLLDAKEKAKMYEIPETVVDALYQLLDLPDTERNNKLEKLGISQKILLSLFNASEEDIYSYDKLMNALDLDSEILNKKPGELSGGQRVRVAIALQLVNQPEILLLDEPFGDLDPITLRDVSNYLKKINDMYGTTIVLISHHIEFIKEISDRAILIDNGTIDSEGKPDEICEKFIEKSTLKFCK</sequence>
<reference evidence="4" key="1">
    <citation type="submission" date="2021-03" db="EMBL/GenBank/DDBJ databases">
        <title>Genomic Encyclopedia of Type Strains, Phase IV (KMG-V): Genome sequencing to study the core and pangenomes of soil and plant-associated prokaryotes.</title>
        <authorList>
            <person name="Whitman W."/>
        </authorList>
    </citation>
    <scope>NUCLEOTIDE SEQUENCE</scope>
    <source>
        <strain evidence="4">C4</strain>
    </source>
</reference>
<accession>A0A8J7USM4</accession>